<reference evidence="1 2" key="1">
    <citation type="submission" date="2016-03" db="EMBL/GenBank/DDBJ databases">
        <title>Niastella vici sp. nov., isolated from farmland soil.</title>
        <authorList>
            <person name="Chen L."/>
            <person name="Wang D."/>
            <person name="Yang S."/>
            <person name="Wang G."/>
        </authorList>
    </citation>
    <scope>NUCLEOTIDE SEQUENCE [LARGE SCALE GENOMIC DNA]</scope>
    <source>
        <strain evidence="1 2">DJ57</strain>
    </source>
</reference>
<dbReference type="OrthoDB" id="645990at2"/>
<name>A0A1V9G5U1_9BACT</name>
<dbReference type="Proteomes" id="UP000192796">
    <property type="component" value="Unassembled WGS sequence"/>
</dbReference>
<accession>A0A1V9G5U1</accession>
<gene>
    <name evidence="1" type="ORF">A3860_14790</name>
</gene>
<dbReference type="RefSeq" id="WP_081145701.1">
    <property type="nucleotide sequence ID" value="NZ_LVYD01000013.1"/>
</dbReference>
<organism evidence="1 2">
    <name type="scientific">Niastella vici</name>
    <dbReference type="NCBI Taxonomy" id="1703345"/>
    <lineage>
        <taxon>Bacteria</taxon>
        <taxon>Pseudomonadati</taxon>
        <taxon>Bacteroidota</taxon>
        <taxon>Chitinophagia</taxon>
        <taxon>Chitinophagales</taxon>
        <taxon>Chitinophagaceae</taxon>
        <taxon>Niastella</taxon>
    </lineage>
</organism>
<comment type="caution">
    <text evidence="1">The sequence shown here is derived from an EMBL/GenBank/DDBJ whole genome shotgun (WGS) entry which is preliminary data.</text>
</comment>
<dbReference type="AlphaFoldDB" id="A0A1V9G5U1"/>
<sequence>MNEPLTNSRPGISFYGKAHNNHPQWYNQPIRLTEEQLNNPLLVFDDFFQGYHLNETREILWQWLTTIISSPGGIASEPLERSNHIYFYEKMEEVVEAAFVLKSKQLSTSPNGIPNEHDTSTFAKDPAANEISDLNLCKQKRLIEYAEEDPVYVIKQVFKPEGLFTSDQIKAWLVIGLLTECCAYDEADKREQLKTFHDDLLVMVDALYIIHGDNTETTGKKNPYAYTVSVLSQEQMKKPQKGVTDFFEKYPTTYIDRELEDWLEAGICYTGNWPDDLFCRSQLLDTHRYVLCLIRSAAHLYAHG</sequence>
<evidence type="ECO:0000313" key="2">
    <source>
        <dbReference type="Proteomes" id="UP000192796"/>
    </source>
</evidence>
<evidence type="ECO:0000313" key="1">
    <source>
        <dbReference type="EMBL" id="OQP65858.1"/>
    </source>
</evidence>
<protein>
    <submittedName>
        <fullName evidence="1">Uncharacterized protein</fullName>
    </submittedName>
</protein>
<proteinExistence type="predicted"/>
<keyword evidence="2" id="KW-1185">Reference proteome</keyword>
<dbReference type="EMBL" id="LVYD01000013">
    <property type="protein sequence ID" value="OQP65858.1"/>
    <property type="molecule type" value="Genomic_DNA"/>
</dbReference>